<dbReference type="EMBL" id="LGTQ01000006">
    <property type="protein sequence ID" value="KPM48741.1"/>
    <property type="molecule type" value="Genomic_DNA"/>
</dbReference>
<accession>A0A0P7BDF9</accession>
<dbReference type="AlphaFoldDB" id="A0A0P7BDF9"/>
<sequence length="159" mass="18297">MRLFIAVLIFALVKCDSGVDPANSRRAINEEYFKDLLLSGRWQIDQGFINDYQVIEAGSSLNSLVDFEVSNKISWIEFKKDNSVEMRFDDADTTLSMQYEVNSDVTEMKIFPARGVQDLLLKEKWVLSEISIENRQFEMHFTETSGGSTVVTRLILKRI</sequence>
<dbReference type="OrthoDB" id="9981446at2"/>
<evidence type="ECO:0008006" key="3">
    <source>
        <dbReference type="Google" id="ProtNLM"/>
    </source>
</evidence>
<name>A0A0P7BDF9_9BACT</name>
<evidence type="ECO:0000313" key="2">
    <source>
        <dbReference type="Proteomes" id="UP000050454"/>
    </source>
</evidence>
<keyword evidence="2" id="KW-1185">Reference proteome</keyword>
<comment type="caution">
    <text evidence="1">The sequence shown here is derived from an EMBL/GenBank/DDBJ whole genome shotgun (WGS) entry which is preliminary data.</text>
</comment>
<proteinExistence type="predicted"/>
<dbReference type="RefSeq" id="WP_055146969.1">
    <property type="nucleotide sequence ID" value="NZ_JXSZ01000006.1"/>
</dbReference>
<protein>
    <recommendedName>
        <fullName evidence="3">Lipocalin-like domain-containing protein</fullName>
    </recommendedName>
</protein>
<dbReference type="Proteomes" id="UP000050454">
    <property type="component" value="Unassembled WGS sequence"/>
</dbReference>
<reference evidence="1 2" key="1">
    <citation type="submission" date="2015-07" db="EMBL/GenBank/DDBJ databases">
        <title>The draft genome sequence of Leadbetterella sp. JN14-9.</title>
        <authorList>
            <person name="Liu Y."/>
            <person name="Du J."/>
            <person name="Shao Z."/>
        </authorList>
    </citation>
    <scope>NUCLEOTIDE SEQUENCE [LARGE SCALE GENOMIC DNA]</scope>
    <source>
        <strain evidence="1 2">JN14-9</strain>
    </source>
</reference>
<evidence type="ECO:0000313" key="1">
    <source>
        <dbReference type="EMBL" id="KPM48741.1"/>
    </source>
</evidence>
<organism evidence="1 2">
    <name type="scientific">Jiulongibacter sediminis</name>
    <dbReference type="NCBI Taxonomy" id="1605367"/>
    <lineage>
        <taxon>Bacteria</taxon>
        <taxon>Pseudomonadati</taxon>
        <taxon>Bacteroidota</taxon>
        <taxon>Cytophagia</taxon>
        <taxon>Cytophagales</taxon>
        <taxon>Leadbetterellaceae</taxon>
        <taxon>Jiulongibacter</taxon>
    </lineage>
</organism>
<gene>
    <name evidence="1" type="ORF">AFM12_09155</name>
</gene>